<proteinExistence type="predicted"/>
<name>A0A0P8CMN4_9EURY</name>
<protein>
    <submittedName>
        <fullName evidence="1">Uncharacterized protein</fullName>
    </submittedName>
</protein>
<comment type="caution">
    <text evidence="1">The sequence shown here is derived from an EMBL/GenBank/DDBJ whole genome shotgun (WGS) entry which is preliminary data.</text>
</comment>
<sequence>MTTGIWLFSKCDVEDWSKFLKHIKSQVNSDSPTKCIWKHFSKETQEFINAWNEDKKTDPIKFKIIDELNTILLKKDFYDDCIKPYDIIQSSNKIESSDMDDTIRKNRRLIEEIFSGSMNKYEKYYEKLIDQRCIRILEGSTQFSDIIEIGKKSDNTSLFTNIIFHPKSLVKKDGEFQKCLTNESKYTKMCDVVCEKSLALVKFIQQNNKYNNIIFSPYIPSSYPMAKILGDSNAHKKIIAKITDICDLKDVKCDTYENINIQDNTIIFAINYRPEIIDKIEENLIGIILVLGLAHSIKEKINLPDEILNKIHEVISIDEISNNRNLRHNLVKKTKAYD</sequence>
<reference evidence="1 2" key="1">
    <citation type="submission" date="2015-09" db="EMBL/GenBank/DDBJ databases">
        <title>A metagenomics-based metabolic model of nitrate-dependent anaerobic oxidation of methane by Methanoperedens-like archaea.</title>
        <authorList>
            <person name="Arshad A."/>
            <person name="Speth D.R."/>
            <person name="De Graaf R.M."/>
            <person name="Op Den Camp H.J."/>
            <person name="Jetten M.S."/>
            <person name="Welte C.U."/>
        </authorList>
    </citation>
    <scope>NUCLEOTIDE SEQUENCE [LARGE SCALE GENOMIC DNA]</scope>
</reference>
<evidence type="ECO:0000313" key="1">
    <source>
        <dbReference type="EMBL" id="KPQ44755.1"/>
    </source>
</evidence>
<organism evidence="1 2">
    <name type="scientific">Candidatus Methanoperedens nitratireducens</name>
    <dbReference type="NCBI Taxonomy" id="1392998"/>
    <lineage>
        <taxon>Archaea</taxon>
        <taxon>Methanobacteriati</taxon>
        <taxon>Methanobacteriota</taxon>
        <taxon>Stenosarchaea group</taxon>
        <taxon>Methanomicrobia</taxon>
        <taxon>Methanosarcinales</taxon>
        <taxon>ANME-2 cluster</taxon>
        <taxon>Candidatus Methanoperedentaceae</taxon>
        <taxon>Candidatus Methanoperedens</taxon>
    </lineage>
</organism>
<dbReference type="EMBL" id="LKCM01000058">
    <property type="protein sequence ID" value="KPQ44755.1"/>
    <property type="molecule type" value="Genomic_DNA"/>
</dbReference>
<gene>
    <name evidence="1" type="ORF">MPEBLZ_00641</name>
</gene>
<accession>A0A0P8CMN4</accession>
<dbReference type="Proteomes" id="UP000050360">
    <property type="component" value="Unassembled WGS sequence"/>
</dbReference>
<evidence type="ECO:0000313" key="2">
    <source>
        <dbReference type="Proteomes" id="UP000050360"/>
    </source>
</evidence>
<dbReference type="AlphaFoldDB" id="A0A0P8CMN4"/>